<evidence type="ECO:0000256" key="2">
    <source>
        <dbReference type="ARBA" id="ARBA00022741"/>
    </source>
</evidence>
<evidence type="ECO:0000313" key="10">
    <source>
        <dbReference type="Proteomes" id="UP001177023"/>
    </source>
</evidence>
<dbReference type="GO" id="GO:0003676">
    <property type="term" value="F:nucleic acid binding"/>
    <property type="evidence" value="ECO:0007669"/>
    <property type="project" value="InterPro"/>
</dbReference>
<keyword evidence="5 6" id="KW-0067">ATP-binding</keyword>
<evidence type="ECO:0000256" key="3">
    <source>
        <dbReference type="ARBA" id="ARBA00022801"/>
    </source>
</evidence>
<feature type="non-terminal residue" evidence="9">
    <location>
        <position position="1"/>
    </location>
</feature>
<dbReference type="GO" id="GO:0005524">
    <property type="term" value="F:ATP binding"/>
    <property type="evidence" value="ECO:0007669"/>
    <property type="project" value="UniProtKB-KW"/>
</dbReference>
<dbReference type="AlphaFoldDB" id="A0AA36D2U1"/>
<feature type="region of interest" description="Disordered" evidence="7">
    <location>
        <begin position="733"/>
        <end position="764"/>
    </location>
</feature>
<evidence type="ECO:0000256" key="6">
    <source>
        <dbReference type="RuleBase" id="RU000492"/>
    </source>
</evidence>
<dbReference type="InterPro" id="IPR001650">
    <property type="entry name" value="Helicase_C-like"/>
</dbReference>
<evidence type="ECO:0000256" key="1">
    <source>
        <dbReference type="ARBA" id="ARBA00012552"/>
    </source>
</evidence>
<protein>
    <recommendedName>
        <fullName evidence="1">RNA helicase</fullName>
        <ecNumber evidence="1">3.6.4.13</ecNumber>
    </recommendedName>
</protein>
<dbReference type="EMBL" id="CATQJA010002657">
    <property type="protein sequence ID" value="CAJ0579641.1"/>
    <property type="molecule type" value="Genomic_DNA"/>
</dbReference>
<dbReference type="Pfam" id="PF00271">
    <property type="entry name" value="Helicase_C"/>
    <property type="match status" value="1"/>
</dbReference>
<comment type="caution">
    <text evidence="9">The sequence shown here is derived from an EMBL/GenBank/DDBJ whole genome shotgun (WGS) entry which is preliminary data.</text>
</comment>
<evidence type="ECO:0000256" key="4">
    <source>
        <dbReference type="ARBA" id="ARBA00022806"/>
    </source>
</evidence>
<sequence>MEAGDTVYVRANCLREQSVFPSTTMPKTEVQIDWETAPAHEGHALDAAPAFPSDGRQQCTYSGFGQTFTPRIDVEVSENNQSRSGVSFCTDDNVNFPLQNRSSQRRIVAVVEPDSDLDEQAAKYWIEPKERNGADAVSTHAFQEQQHLQISPTAPAVPPENRFQQSFNVFAAEPQQSVDARSSARGGQPSSQVPFSGGENPPTATPNWLQCVEQETRAGVAEGVQAQIPMLPNRPSLHAEIAIGVDMSATSFVSEIQPLAEARQNAGENTFGESTLDDHVNIHEVSLQPTSPMRPCTTSTPDGQDLEAALSSPLEPNIRPEVKSWMQFVPPKLRPEDRVFLSAEEYGAVPEEILAGHLTNYKRKSPEFENQNVPSVELSSKNLTTLDDVLNAAVRNSGDGARLHSFADCGNMGKAFWNHLRQYSHDPSPTDVQKLSYPVLKEKRSACICAPICSGKTVGVLLPILEAIANHKNPLCIFLVDTCDHGERLLKILKDIIKNFETEKAPLSIGYFIGDESHSDAAQQLEERIACDIALISPEKLFNIFEGRATMDLIDLQYIVLDEADEFFSMGHHVEEMGLLNKELQRCRQLKGDNYLPCLALTTTTPCKADNDLRRACIRISCPDEQRDRNLRLIASAEVAVIVSTYSMARGIESARFNHVILYDEPDCHWNSYNHLLKAFGSCDTTGRVSIFYDPSGDDGLGKWKMLYRKLCTYGQKVPRVLHERYFEPKFEMAEEQQKPRRANDPDQITEDEADYSESSNELN</sequence>
<evidence type="ECO:0000256" key="7">
    <source>
        <dbReference type="SAM" id="MobiDB-lite"/>
    </source>
</evidence>
<dbReference type="Pfam" id="PF00270">
    <property type="entry name" value="DEAD"/>
    <property type="match status" value="1"/>
</dbReference>
<dbReference type="PROSITE" id="PS00039">
    <property type="entry name" value="DEAD_ATP_HELICASE"/>
    <property type="match status" value="1"/>
</dbReference>
<dbReference type="Gene3D" id="3.40.50.300">
    <property type="entry name" value="P-loop containing nucleotide triphosphate hydrolases"/>
    <property type="match status" value="1"/>
</dbReference>
<accession>A0AA36D2U1</accession>
<dbReference type="PANTHER" id="PTHR47958">
    <property type="entry name" value="ATP-DEPENDENT RNA HELICASE DBP3"/>
    <property type="match status" value="1"/>
</dbReference>
<dbReference type="SUPFAM" id="SSF52540">
    <property type="entry name" value="P-loop containing nucleoside triphosphate hydrolases"/>
    <property type="match status" value="2"/>
</dbReference>
<keyword evidence="3 6" id="KW-0378">Hydrolase</keyword>
<dbReference type="InterPro" id="IPR000629">
    <property type="entry name" value="RNA-helicase_DEAD-box_CS"/>
</dbReference>
<proteinExistence type="inferred from homology"/>
<feature type="domain" description="Helicase ATP-binding" evidence="8">
    <location>
        <begin position="437"/>
        <end position="623"/>
    </location>
</feature>
<organism evidence="9 10">
    <name type="scientific">Mesorhabditis spiculigera</name>
    <dbReference type="NCBI Taxonomy" id="96644"/>
    <lineage>
        <taxon>Eukaryota</taxon>
        <taxon>Metazoa</taxon>
        <taxon>Ecdysozoa</taxon>
        <taxon>Nematoda</taxon>
        <taxon>Chromadorea</taxon>
        <taxon>Rhabditida</taxon>
        <taxon>Rhabditina</taxon>
        <taxon>Rhabditomorpha</taxon>
        <taxon>Rhabditoidea</taxon>
        <taxon>Rhabditidae</taxon>
        <taxon>Mesorhabditinae</taxon>
        <taxon>Mesorhabditis</taxon>
    </lineage>
</organism>
<dbReference type="EC" id="3.6.4.13" evidence="1"/>
<dbReference type="SMART" id="SM00487">
    <property type="entry name" value="DEXDc"/>
    <property type="match status" value="1"/>
</dbReference>
<evidence type="ECO:0000313" key="9">
    <source>
        <dbReference type="EMBL" id="CAJ0579641.1"/>
    </source>
</evidence>
<dbReference type="Proteomes" id="UP001177023">
    <property type="component" value="Unassembled WGS sequence"/>
</dbReference>
<dbReference type="InterPro" id="IPR014001">
    <property type="entry name" value="Helicase_ATP-bd"/>
</dbReference>
<feature type="compositionally biased region" description="Basic and acidic residues" evidence="7">
    <location>
        <begin position="733"/>
        <end position="745"/>
    </location>
</feature>
<keyword evidence="2 6" id="KW-0547">Nucleotide-binding</keyword>
<feature type="region of interest" description="Disordered" evidence="7">
    <location>
        <begin position="174"/>
        <end position="206"/>
    </location>
</feature>
<dbReference type="GO" id="GO:0003724">
    <property type="term" value="F:RNA helicase activity"/>
    <property type="evidence" value="ECO:0007669"/>
    <property type="project" value="UniProtKB-EC"/>
</dbReference>
<gene>
    <name evidence="9" type="ORF">MSPICULIGERA_LOCUS17850</name>
</gene>
<dbReference type="InterPro" id="IPR027417">
    <property type="entry name" value="P-loop_NTPase"/>
</dbReference>
<dbReference type="GO" id="GO:0016787">
    <property type="term" value="F:hydrolase activity"/>
    <property type="evidence" value="ECO:0007669"/>
    <property type="project" value="UniProtKB-KW"/>
</dbReference>
<evidence type="ECO:0000259" key="8">
    <source>
        <dbReference type="PROSITE" id="PS51192"/>
    </source>
</evidence>
<evidence type="ECO:0000256" key="5">
    <source>
        <dbReference type="ARBA" id="ARBA00022840"/>
    </source>
</evidence>
<comment type="similarity">
    <text evidence="6">Belongs to the DEAD box helicase family.</text>
</comment>
<name>A0AA36D2U1_9BILA</name>
<dbReference type="GO" id="GO:0043186">
    <property type="term" value="C:P granule"/>
    <property type="evidence" value="ECO:0007669"/>
    <property type="project" value="UniProtKB-ARBA"/>
</dbReference>
<keyword evidence="4 6" id="KW-0347">Helicase</keyword>
<keyword evidence="10" id="KW-1185">Reference proteome</keyword>
<dbReference type="InterPro" id="IPR011545">
    <property type="entry name" value="DEAD/DEAH_box_helicase_dom"/>
</dbReference>
<reference evidence="9" key="1">
    <citation type="submission" date="2023-06" db="EMBL/GenBank/DDBJ databases">
        <authorList>
            <person name="Delattre M."/>
        </authorList>
    </citation>
    <scope>NUCLEOTIDE SEQUENCE</scope>
    <source>
        <strain evidence="9">AF72</strain>
    </source>
</reference>
<dbReference type="PROSITE" id="PS51192">
    <property type="entry name" value="HELICASE_ATP_BIND_1"/>
    <property type="match status" value="1"/>
</dbReference>